<evidence type="ECO:0000313" key="1">
    <source>
        <dbReference type="EMBL" id="ADM80116.1"/>
    </source>
</evidence>
<name>E1A227_9CAUD</name>
<dbReference type="SUPFAM" id="SSF52540">
    <property type="entry name" value="P-loop containing nucleoside triphosphate hydrolases"/>
    <property type="match status" value="1"/>
</dbReference>
<keyword evidence="2" id="KW-1185">Reference proteome</keyword>
<protein>
    <submittedName>
        <fullName evidence="1">Uncharacterized protein</fullName>
    </submittedName>
</protein>
<dbReference type="EMBL" id="HM452126">
    <property type="protein sequence ID" value="ADM80116.1"/>
    <property type="molecule type" value="Genomic_DNA"/>
</dbReference>
<dbReference type="Gene3D" id="3.40.50.300">
    <property type="entry name" value="P-loop containing nucleotide triphosphate hydrolases"/>
    <property type="match status" value="1"/>
</dbReference>
<sequence>MIHCIKGSAASGKTTKAIEIAVERAREGKNVLFINNEETQETLVAKILETIGDVPLDGGDITVVESDNFRLTDIQSEIHNYLGREMFNVMVLDVVGVACLDKGVEPLQSYLKKMEHVHSLDIAFTIDVMRKDGQEAINVVVDEVWKDIPLGNTQQSPLPFEGLMSIDVTNASKFTDDTPRHLYQSLTGDYVGKLLGFEFYGYEK</sequence>
<dbReference type="Proteomes" id="UP000002236">
    <property type="component" value="Segment"/>
</dbReference>
<reference evidence="1 2" key="1">
    <citation type="journal article" date="2012" name="Vet. Microbiol.">
        <title>Complete genome sequence and characterization of a broad-host range T4-like bacteriophage phiAS5 infecting Aeromonas salmonicida subsp. salmonicida.</title>
        <authorList>
            <person name="Kim J.H."/>
            <person name="Son J.S."/>
            <person name="Choi Y.J."/>
            <person name="Choresca C.H.Jr."/>
            <person name="Shin S.P."/>
            <person name="Han J.E."/>
            <person name="Jun J.W."/>
            <person name="Park S.C."/>
        </authorList>
    </citation>
    <scope>NUCLEOTIDE SEQUENCE [LARGE SCALE GENOMIC DNA]</scope>
</reference>
<proteinExistence type="predicted"/>
<accession>E1A227</accession>
<dbReference type="InterPro" id="IPR027417">
    <property type="entry name" value="P-loop_NTPase"/>
</dbReference>
<dbReference type="GeneID" id="9861680"/>
<organism evidence="1 2">
    <name type="scientific">Aeromonas phage phiAS5</name>
    <dbReference type="NCBI Taxonomy" id="879630"/>
    <lineage>
        <taxon>Viruses</taxon>
        <taxon>Duplodnaviria</taxon>
        <taxon>Heunggongvirae</taxon>
        <taxon>Uroviricota</taxon>
        <taxon>Caudoviricetes</taxon>
        <taxon>Pantevenvirales</taxon>
        <taxon>Straboviridae</taxon>
        <taxon>Chrysonvirus</taxon>
        <taxon>Chrysonvirus as5</taxon>
    </lineage>
</organism>
<dbReference type="KEGG" id="vg:9861680"/>
<dbReference type="OrthoDB" id="23821at10239"/>
<evidence type="ECO:0000313" key="2">
    <source>
        <dbReference type="Proteomes" id="UP000002236"/>
    </source>
</evidence>
<gene>
    <name evidence="1" type="ORF">phiAS5_ORF0273</name>
</gene>
<dbReference type="RefSeq" id="YP_003969562.1">
    <property type="nucleotide sequence ID" value="NC_014636.1"/>
</dbReference>